<comment type="subcellular location">
    <subcellularLocation>
        <location evidence="9">Cell membrane</location>
        <topology evidence="9">Single-pass membrane protein</topology>
    </subcellularLocation>
    <subcellularLocation>
        <location evidence="1">Membrane</location>
        <topology evidence="1">Single-pass membrane protein</topology>
    </subcellularLocation>
</comment>
<evidence type="ECO:0000313" key="13">
    <source>
        <dbReference type="Proteomes" id="UP000029714"/>
    </source>
</evidence>
<dbReference type="Pfam" id="PF02416">
    <property type="entry name" value="TatA_B_E"/>
    <property type="match status" value="1"/>
</dbReference>
<evidence type="ECO:0000313" key="14">
    <source>
        <dbReference type="Proteomes" id="UP000477070"/>
    </source>
</evidence>
<dbReference type="HAMAP" id="MF_00237">
    <property type="entry name" value="TatB"/>
    <property type="match status" value="1"/>
</dbReference>
<feature type="compositionally biased region" description="Basic and acidic residues" evidence="10">
    <location>
        <begin position="349"/>
        <end position="359"/>
    </location>
</feature>
<reference evidence="12 13" key="1">
    <citation type="journal article" date="2014" name="Genome Announc.">
        <title>Draft genome sequences of eight enterohepatic helicobacter species isolated from both laboratory and wild rodents.</title>
        <authorList>
            <person name="Sheh A."/>
            <person name="Shen Z."/>
            <person name="Fox J.G."/>
        </authorList>
    </citation>
    <scope>NUCLEOTIDE SEQUENCE [LARGE SCALE GENOMIC DNA]</scope>
    <source>
        <strain evidence="12 13">MIT 97-6194</strain>
    </source>
</reference>
<dbReference type="GO" id="GO:0043953">
    <property type="term" value="P:protein transport by the Tat complex"/>
    <property type="evidence" value="ECO:0007669"/>
    <property type="project" value="UniProtKB-UniRule"/>
</dbReference>
<name>A0A347VSI0_9HELI</name>
<dbReference type="GO" id="GO:0008320">
    <property type="term" value="F:protein transmembrane transporter activity"/>
    <property type="evidence" value="ECO:0007669"/>
    <property type="project" value="UniProtKB-UniRule"/>
</dbReference>
<keyword evidence="13" id="KW-1185">Reference proteome</keyword>
<feature type="compositionally biased region" description="Polar residues" evidence="10">
    <location>
        <begin position="192"/>
        <end position="202"/>
    </location>
</feature>
<reference evidence="12 13" key="2">
    <citation type="journal article" date="2016" name="Infect. Immun.">
        <title>Helicobacter saguini, a Novel Helicobacter Isolated from Cotton-Top Tamarins with Ulcerative Colitis, Has Proinflammatory Properties and Induces Typhlocolitis and Dysplasia in Gnotobiotic IL-10-/- Mice.</title>
        <authorList>
            <person name="Shen Z."/>
            <person name="Mannion A."/>
            <person name="Whary M.T."/>
            <person name="Muthupalani S."/>
            <person name="Sheh A."/>
            <person name="Feng Y."/>
            <person name="Gong G."/>
            <person name="Vandamme P."/>
            <person name="Holcombe H.R."/>
            <person name="Paster B.J."/>
            <person name="Fox J.G."/>
        </authorList>
    </citation>
    <scope>NUCLEOTIDE SEQUENCE [LARGE SCALE GENOMIC DNA]</scope>
    <source>
        <strain evidence="12 13">MIT 97-6194</strain>
    </source>
</reference>
<keyword evidence="8 9" id="KW-0472">Membrane</keyword>
<dbReference type="RefSeq" id="WP_052062677.1">
    <property type="nucleotide sequence ID" value="NZ_JRMP02000009.1"/>
</dbReference>
<keyword evidence="7 9" id="KW-0811">Translocation</keyword>
<feature type="compositionally biased region" description="Polar residues" evidence="10">
    <location>
        <begin position="237"/>
        <end position="246"/>
    </location>
</feature>
<dbReference type="InterPro" id="IPR018448">
    <property type="entry name" value="TatB"/>
</dbReference>
<evidence type="ECO:0000313" key="12">
    <source>
        <dbReference type="EMBL" id="TLD94217.1"/>
    </source>
</evidence>
<keyword evidence="6 9" id="KW-1133">Transmembrane helix</keyword>
<protein>
    <recommendedName>
        <fullName evidence="9">Sec-independent protein translocase protein TatB homolog</fullName>
    </recommendedName>
</protein>
<accession>A0A347VSI0</accession>
<feature type="region of interest" description="Disordered" evidence="10">
    <location>
        <begin position="118"/>
        <end position="137"/>
    </location>
</feature>
<dbReference type="EMBL" id="JRMP02000009">
    <property type="protein sequence ID" value="TLD94217.1"/>
    <property type="molecule type" value="Genomic_DNA"/>
</dbReference>
<feature type="compositionally biased region" description="Basic and acidic residues" evidence="10">
    <location>
        <begin position="284"/>
        <end position="294"/>
    </location>
</feature>
<dbReference type="Proteomes" id="UP000029714">
    <property type="component" value="Unassembled WGS sequence"/>
</dbReference>
<dbReference type="AlphaFoldDB" id="A0A347VSI0"/>
<feature type="region of interest" description="Disordered" evidence="10">
    <location>
        <begin position="163"/>
        <end position="395"/>
    </location>
</feature>
<keyword evidence="3 9" id="KW-1003">Cell membrane</keyword>
<evidence type="ECO:0000256" key="1">
    <source>
        <dbReference type="ARBA" id="ARBA00004167"/>
    </source>
</evidence>
<feature type="compositionally biased region" description="Polar residues" evidence="10">
    <location>
        <begin position="384"/>
        <end position="395"/>
    </location>
</feature>
<dbReference type="OrthoDB" id="5373084at2"/>
<dbReference type="PRINTS" id="PR01506">
    <property type="entry name" value="TATBPROTEIN"/>
</dbReference>
<evidence type="ECO:0000256" key="3">
    <source>
        <dbReference type="ARBA" id="ARBA00022475"/>
    </source>
</evidence>
<evidence type="ECO:0000256" key="8">
    <source>
        <dbReference type="ARBA" id="ARBA00023136"/>
    </source>
</evidence>
<comment type="similarity">
    <text evidence="9">Belongs to the TatB family.</text>
</comment>
<evidence type="ECO:0000256" key="4">
    <source>
        <dbReference type="ARBA" id="ARBA00022692"/>
    </source>
</evidence>
<feature type="compositionally biased region" description="Basic and acidic residues" evidence="10">
    <location>
        <begin position="170"/>
        <end position="183"/>
    </location>
</feature>
<evidence type="ECO:0000256" key="10">
    <source>
        <dbReference type="SAM" id="MobiDB-lite"/>
    </source>
</evidence>
<sequence>MLGLGLGEIILILVVAIIVLGPDKLPNAIIEVAKFFRVIKKTMQDARDTLDREVNLSELKREADEYKEKLQSSIDITKEVKDVKLIADIKQDMNDIEHLFSDFEPKIVGRDSTSLRASEAIQNKDSKDSAVVSSGNEKTIESNVTFSNITPKEIKIGENKTIDSNISNKNNEKLENIESSEPKKRGRKPKNIESTLQDSIESNENDKPKKRGRKPKDSKDSIESNTPKKRGRKPKNESLSQESIKASQVKKIDSKTTESIIKNSKKLQNIESKKDSNVMINDTKNPKKDSKKTQLESNPQNSKIESKKDTKKQKSKITESVRKDSKNLQNTESKKDSNNFGDSKKSKKDSKEKNLKDSKNPNLDSKNLENLESKKEESLSSSLRSTFLKQSNPFD</sequence>
<keyword evidence="5 9" id="KW-0653">Protein transport</keyword>
<evidence type="ECO:0000313" key="11">
    <source>
        <dbReference type="EMBL" id="MWV69180.1"/>
    </source>
</evidence>
<comment type="caution">
    <text evidence="12">The sequence shown here is derived from an EMBL/GenBank/DDBJ whole genome shotgun (WGS) entry which is preliminary data.</text>
</comment>
<organism evidence="12 13">
    <name type="scientific">Helicobacter saguini</name>
    <dbReference type="NCBI Taxonomy" id="1548018"/>
    <lineage>
        <taxon>Bacteria</taxon>
        <taxon>Pseudomonadati</taxon>
        <taxon>Campylobacterota</taxon>
        <taxon>Epsilonproteobacteria</taxon>
        <taxon>Campylobacterales</taxon>
        <taxon>Helicobacteraceae</taxon>
        <taxon>Helicobacter</taxon>
    </lineage>
</organism>
<dbReference type="Gene3D" id="1.20.5.3310">
    <property type="match status" value="1"/>
</dbReference>
<evidence type="ECO:0000256" key="2">
    <source>
        <dbReference type="ARBA" id="ARBA00022448"/>
    </source>
</evidence>
<reference evidence="12" key="3">
    <citation type="submission" date="2018-04" db="EMBL/GenBank/DDBJ databases">
        <authorList>
            <person name="Sheh A."/>
            <person name="Shen Z."/>
            <person name="Mannion A.J."/>
            <person name="Fox J.G."/>
        </authorList>
    </citation>
    <scope>NUCLEOTIDE SEQUENCE</scope>
    <source>
        <strain evidence="12">MIT 97-6194</strain>
    </source>
</reference>
<keyword evidence="4 9" id="KW-0812">Transmembrane</keyword>
<evidence type="ECO:0000256" key="6">
    <source>
        <dbReference type="ARBA" id="ARBA00022989"/>
    </source>
</evidence>
<reference evidence="11 14" key="4">
    <citation type="submission" date="2019-12" db="EMBL/GenBank/DDBJ databases">
        <title>Multi-Generational Helicobacter saguini Isolates.</title>
        <authorList>
            <person name="Mannion A."/>
            <person name="Shen Z."/>
            <person name="Fox J.G."/>
        </authorList>
    </citation>
    <scope>NUCLEOTIDE SEQUENCE [LARGE SCALE GENOMIC DNA]</scope>
    <source>
        <strain evidence="11">16-048</strain>
        <strain evidence="14">16-048 (F4)</strain>
    </source>
</reference>
<proteinExistence type="inferred from homology"/>
<feature type="compositionally biased region" description="Polar residues" evidence="10">
    <location>
        <begin position="257"/>
        <end position="270"/>
    </location>
</feature>
<evidence type="ECO:0000256" key="7">
    <source>
        <dbReference type="ARBA" id="ARBA00023010"/>
    </source>
</evidence>
<feature type="compositionally biased region" description="Basic and acidic residues" evidence="10">
    <location>
        <begin position="316"/>
        <end position="337"/>
    </location>
</feature>
<evidence type="ECO:0000256" key="9">
    <source>
        <dbReference type="HAMAP-Rule" id="MF_00237"/>
    </source>
</evidence>
<evidence type="ECO:0000256" key="5">
    <source>
        <dbReference type="ARBA" id="ARBA00022927"/>
    </source>
</evidence>
<dbReference type="GO" id="GO:0033281">
    <property type="term" value="C:TAT protein transport complex"/>
    <property type="evidence" value="ECO:0007669"/>
    <property type="project" value="UniProtKB-UniRule"/>
</dbReference>
<dbReference type="InterPro" id="IPR003369">
    <property type="entry name" value="TatA/B/E"/>
</dbReference>
<dbReference type="Proteomes" id="UP000477070">
    <property type="component" value="Unassembled WGS sequence"/>
</dbReference>
<dbReference type="EMBL" id="QBIU01000001">
    <property type="protein sequence ID" value="MWV69180.1"/>
    <property type="molecule type" value="Genomic_DNA"/>
</dbReference>
<gene>
    <name evidence="12" type="primary">tatB</name>
    <name evidence="11" type="ORF">DCO61_03935</name>
    <name evidence="12" type="ORF">LS64_006935</name>
</gene>
<keyword evidence="2 9" id="KW-0813">Transport</keyword>
<dbReference type="NCBIfam" id="TIGR01410">
    <property type="entry name" value="tatB"/>
    <property type="match status" value="1"/>
</dbReference>
<feature type="compositionally biased region" description="Basic and acidic residues" evidence="10">
    <location>
        <begin position="366"/>
        <end position="378"/>
    </location>
</feature>